<dbReference type="CDD" id="cd00093">
    <property type="entry name" value="HTH_XRE"/>
    <property type="match status" value="1"/>
</dbReference>
<reference evidence="2 3" key="1">
    <citation type="submission" date="2022-08" db="EMBL/GenBank/DDBJ databases">
        <title>Reclassification of Massilia species as members of the genera Telluria, Duganella, Pseudoduganella, Mokoshia gen. nov. and Zemynaea gen. nov. using orthogonal and non-orthogonal genome-based approaches.</title>
        <authorList>
            <person name="Bowman J.P."/>
        </authorList>
    </citation>
    <scope>NUCLEOTIDE SEQUENCE [LARGE SCALE GENOMIC DNA]</scope>
    <source>
        <strain evidence="2 3">JCM 31607</strain>
    </source>
</reference>
<gene>
    <name evidence="2" type="ORF">NX773_04335</name>
</gene>
<name>A0ABT2BFV2_9BURK</name>
<dbReference type="Pfam" id="PF01381">
    <property type="entry name" value="HTH_3"/>
    <property type="match status" value="1"/>
</dbReference>
<dbReference type="InterPro" id="IPR001387">
    <property type="entry name" value="Cro/C1-type_HTH"/>
</dbReference>
<dbReference type="SMART" id="SM00530">
    <property type="entry name" value="HTH_XRE"/>
    <property type="match status" value="1"/>
</dbReference>
<dbReference type="RefSeq" id="WP_258855124.1">
    <property type="nucleotide sequence ID" value="NZ_JANUGV010000001.1"/>
</dbReference>
<dbReference type="Proteomes" id="UP001205861">
    <property type="component" value="Unassembled WGS sequence"/>
</dbReference>
<proteinExistence type="predicted"/>
<dbReference type="Gene3D" id="1.10.260.40">
    <property type="entry name" value="lambda repressor-like DNA-binding domains"/>
    <property type="match status" value="1"/>
</dbReference>
<dbReference type="SUPFAM" id="SSF47413">
    <property type="entry name" value="lambda repressor-like DNA-binding domains"/>
    <property type="match status" value="1"/>
</dbReference>
<protein>
    <submittedName>
        <fullName evidence="2">Helix-turn-helix transcriptional regulator</fullName>
    </submittedName>
</protein>
<sequence length="177" mass="20017">MKIQHTDPKQAAGETVDMAALWADSMQDEDFQFDLKAQSVAIDLAQAAAEMGISQKELAERMKWSTARVSKVLHGSTNLTLRTLVQLAAALNLDFDIIYRNQKDCRAPQPWETKHMLDRAVVVCKKVDELRRDAERNLFQSQKILEAANQLNRQMWVKARAPVLASDSQITTYKMAA</sequence>
<keyword evidence="3" id="KW-1185">Reference proteome</keyword>
<evidence type="ECO:0000313" key="2">
    <source>
        <dbReference type="EMBL" id="MCS0607393.1"/>
    </source>
</evidence>
<accession>A0ABT2BFV2</accession>
<evidence type="ECO:0000259" key="1">
    <source>
        <dbReference type="PROSITE" id="PS50943"/>
    </source>
</evidence>
<dbReference type="PROSITE" id="PS50943">
    <property type="entry name" value="HTH_CROC1"/>
    <property type="match status" value="1"/>
</dbReference>
<feature type="domain" description="HTH cro/C1-type" evidence="1">
    <location>
        <begin position="44"/>
        <end position="98"/>
    </location>
</feature>
<organism evidence="2 3">
    <name type="scientific">Massilia solisilvae</name>
    <dbReference type="NCBI Taxonomy" id="1811225"/>
    <lineage>
        <taxon>Bacteria</taxon>
        <taxon>Pseudomonadati</taxon>
        <taxon>Pseudomonadota</taxon>
        <taxon>Betaproteobacteria</taxon>
        <taxon>Burkholderiales</taxon>
        <taxon>Oxalobacteraceae</taxon>
        <taxon>Telluria group</taxon>
        <taxon>Massilia</taxon>
    </lineage>
</organism>
<evidence type="ECO:0000313" key="3">
    <source>
        <dbReference type="Proteomes" id="UP001205861"/>
    </source>
</evidence>
<comment type="caution">
    <text evidence="2">The sequence shown here is derived from an EMBL/GenBank/DDBJ whole genome shotgun (WGS) entry which is preliminary data.</text>
</comment>
<dbReference type="InterPro" id="IPR010982">
    <property type="entry name" value="Lambda_DNA-bd_dom_sf"/>
</dbReference>
<dbReference type="EMBL" id="JANUGV010000001">
    <property type="protein sequence ID" value="MCS0607393.1"/>
    <property type="molecule type" value="Genomic_DNA"/>
</dbReference>